<accession>A0A6I9SF82</accession>
<dbReference type="InterPro" id="IPR039610">
    <property type="entry name" value="VQ29"/>
</dbReference>
<dbReference type="RefSeq" id="XP_010942059.1">
    <property type="nucleotide sequence ID" value="XM_010943757.3"/>
</dbReference>
<feature type="compositionally biased region" description="Pro residues" evidence="1">
    <location>
        <begin position="90"/>
        <end position="104"/>
    </location>
</feature>
<organism evidence="3 4">
    <name type="scientific">Elaeis guineensis var. tenera</name>
    <name type="common">Oil palm</name>
    <dbReference type="NCBI Taxonomy" id="51953"/>
    <lineage>
        <taxon>Eukaryota</taxon>
        <taxon>Viridiplantae</taxon>
        <taxon>Streptophyta</taxon>
        <taxon>Embryophyta</taxon>
        <taxon>Tracheophyta</taxon>
        <taxon>Spermatophyta</taxon>
        <taxon>Magnoliopsida</taxon>
        <taxon>Liliopsida</taxon>
        <taxon>Arecaceae</taxon>
        <taxon>Arecoideae</taxon>
        <taxon>Cocoseae</taxon>
        <taxon>Elaeidinae</taxon>
        <taxon>Elaeis</taxon>
    </lineage>
</organism>
<dbReference type="Proteomes" id="UP000504607">
    <property type="component" value="Chromosome 1"/>
</dbReference>
<keyword evidence="3" id="KW-1185">Reference proteome</keyword>
<dbReference type="InterPro" id="IPR008889">
    <property type="entry name" value="VQ"/>
</dbReference>
<dbReference type="OrthoDB" id="689462at2759"/>
<name>A0A6I9SF82_ELAGV</name>
<gene>
    <name evidence="4" type="primary">LOC105060151</name>
</gene>
<dbReference type="AlphaFoldDB" id="A0A6I9SF82"/>
<feature type="domain" description="VQ" evidence="2">
    <location>
        <begin position="54"/>
        <end position="80"/>
    </location>
</feature>
<dbReference type="FunCoup" id="A0A6I9SF82">
    <property type="interactions" value="12"/>
</dbReference>
<evidence type="ECO:0000256" key="1">
    <source>
        <dbReference type="SAM" id="MobiDB-lite"/>
    </source>
</evidence>
<protein>
    <submittedName>
        <fullName evidence="4">Uncharacterized protein LOC105060151</fullName>
    </submittedName>
</protein>
<evidence type="ECO:0000313" key="4">
    <source>
        <dbReference type="RefSeq" id="XP_010942059.1"/>
    </source>
</evidence>
<evidence type="ECO:0000313" key="3">
    <source>
        <dbReference type="Proteomes" id="UP000504607"/>
    </source>
</evidence>
<reference evidence="4" key="1">
    <citation type="submission" date="2025-08" db="UniProtKB">
        <authorList>
            <consortium name="RefSeq"/>
        </authorList>
    </citation>
    <scope>IDENTIFICATION</scope>
</reference>
<dbReference type="Pfam" id="PF05678">
    <property type="entry name" value="VQ"/>
    <property type="match status" value="1"/>
</dbReference>
<dbReference type="GeneID" id="105060151"/>
<sequence>MRTSGAGRGELPFLFLSPEMPGAREKQAKTPAFQAVLHSVQGPPAKAWKKPDQPVPPKVYRVDPRDFRQLVQKLTGAPQATPRPLRDTARPPPPLVLTPRTPLPPPLPVFDNSNCFLTESMKPMEQKAVSGYQSPTGFAGLFSPSPFPAWCSFPLLSPGSMATLEQSSGTVL</sequence>
<dbReference type="PANTHER" id="PTHR34794:SF1">
    <property type="entry name" value="OS10G0101800 PROTEIN"/>
    <property type="match status" value="1"/>
</dbReference>
<dbReference type="KEGG" id="egu:105060151"/>
<evidence type="ECO:0000259" key="2">
    <source>
        <dbReference type="Pfam" id="PF05678"/>
    </source>
</evidence>
<dbReference type="PANTHER" id="PTHR34794">
    <property type="entry name" value="EXPRESSED PROTEIN"/>
    <property type="match status" value="1"/>
</dbReference>
<feature type="region of interest" description="Disordered" evidence="1">
    <location>
        <begin position="73"/>
        <end position="104"/>
    </location>
</feature>
<dbReference type="InParanoid" id="A0A6I9SF82"/>
<proteinExistence type="predicted"/>